<feature type="transmembrane region" description="Helical" evidence="2">
    <location>
        <begin position="267"/>
        <end position="285"/>
    </location>
</feature>
<proteinExistence type="predicted"/>
<dbReference type="RefSeq" id="WP_181753304.1">
    <property type="nucleotide sequence ID" value="NZ_JACEIQ010000017.1"/>
</dbReference>
<organism evidence="3 4">
    <name type="scientific">Paenactinomyces guangxiensis</name>
    <dbReference type="NCBI Taxonomy" id="1490290"/>
    <lineage>
        <taxon>Bacteria</taxon>
        <taxon>Bacillati</taxon>
        <taxon>Bacillota</taxon>
        <taxon>Bacilli</taxon>
        <taxon>Bacillales</taxon>
        <taxon>Thermoactinomycetaceae</taxon>
        <taxon>Paenactinomyces</taxon>
    </lineage>
</organism>
<dbReference type="InterPro" id="IPR047928">
    <property type="entry name" value="Perm_prefix_1"/>
</dbReference>
<dbReference type="AlphaFoldDB" id="A0A7W1WTE1"/>
<accession>A0A7W1WTE1</accession>
<feature type="transmembrane region" description="Helical" evidence="2">
    <location>
        <begin position="237"/>
        <end position="261"/>
    </location>
</feature>
<comment type="caution">
    <text evidence="3">The sequence shown here is derived from an EMBL/GenBank/DDBJ whole genome shotgun (WGS) entry which is preliminary data.</text>
</comment>
<feature type="transmembrane region" description="Helical" evidence="2">
    <location>
        <begin position="80"/>
        <end position="102"/>
    </location>
</feature>
<sequence length="303" mass="35532">MKQINTYIDSVYQGMDHSTEIAELKEEMKRHLLEAVEELKAEGKSEEESVYIAIRRFGDTRHLNKDLQEVFEVQKKFAKWIFRVAMLAVTVWFLVTAAYFILSTYNTNIREQAMNDRQLMERIHKELVQTSTITPRIKKELQQLVNENKKRIHHAAIFKTKDFEANTHPVKEARYIYPENAKDFPNGAGHLMMDHPIHGFNGKGELLDKHGNPIDNLWIVEIVEYPYRDLSKYIAPLVPVGFGSFLVYWVLFAIWAIISAYHRKQLTSAWIFAFCLFHVFAYIFYRSMLKKKILSPLTADNRA</sequence>
<feature type="coiled-coil region" evidence="1">
    <location>
        <begin position="21"/>
        <end position="49"/>
    </location>
</feature>
<gene>
    <name evidence="3" type="ORF">H1191_15195</name>
</gene>
<keyword evidence="2" id="KW-0472">Membrane</keyword>
<evidence type="ECO:0000313" key="3">
    <source>
        <dbReference type="EMBL" id="MBA4495642.1"/>
    </source>
</evidence>
<name>A0A7W1WTE1_9BACL</name>
<keyword evidence="2" id="KW-1133">Transmembrane helix</keyword>
<keyword evidence="1" id="KW-0175">Coiled coil</keyword>
<protein>
    <submittedName>
        <fullName evidence="3">Uncharacterized protein</fullName>
    </submittedName>
</protein>
<dbReference type="EMBL" id="JACEIQ010000017">
    <property type="protein sequence ID" value="MBA4495642.1"/>
    <property type="molecule type" value="Genomic_DNA"/>
</dbReference>
<evidence type="ECO:0000256" key="2">
    <source>
        <dbReference type="SAM" id="Phobius"/>
    </source>
</evidence>
<keyword evidence="2" id="KW-0812">Transmembrane</keyword>
<keyword evidence="4" id="KW-1185">Reference proteome</keyword>
<reference evidence="3 4" key="1">
    <citation type="submission" date="2020-07" db="EMBL/GenBank/DDBJ databases">
        <authorList>
            <person name="Feng H."/>
        </authorList>
    </citation>
    <scope>NUCLEOTIDE SEQUENCE [LARGE SCALE GENOMIC DNA]</scope>
    <source>
        <strain evidence="4">s-10</strain>
    </source>
</reference>
<dbReference type="Proteomes" id="UP000535491">
    <property type="component" value="Unassembled WGS sequence"/>
</dbReference>
<evidence type="ECO:0000256" key="1">
    <source>
        <dbReference type="SAM" id="Coils"/>
    </source>
</evidence>
<evidence type="ECO:0000313" key="4">
    <source>
        <dbReference type="Proteomes" id="UP000535491"/>
    </source>
</evidence>
<dbReference type="NCBIfam" id="NF038403">
    <property type="entry name" value="perm_prefix_1"/>
    <property type="match status" value="1"/>
</dbReference>